<dbReference type="AlphaFoldDB" id="A0A517TTC8"/>
<evidence type="ECO:0000256" key="3">
    <source>
        <dbReference type="HAMAP-Rule" id="MF_01440"/>
    </source>
</evidence>
<dbReference type="RefSeq" id="WP_145431064.1">
    <property type="nucleotide sequence ID" value="NZ_CP036339.1"/>
</dbReference>
<keyword evidence="4" id="KW-0675">Receptor</keyword>
<dbReference type="PANTHER" id="PTHR35147:SF1">
    <property type="entry name" value="CHEMORECEPTOR GLUTAMINE DEAMIDASE CHED-RELATED"/>
    <property type="match status" value="1"/>
</dbReference>
<comment type="catalytic activity">
    <reaction evidence="3">
        <text>L-glutaminyl-[protein] + H2O = L-glutamyl-[protein] + NH4(+)</text>
        <dbReference type="Rhea" id="RHEA:16441"/>
        <dbReference type="Rhea" id="RHEA-COMP:10207"/>
        <dbReference type="Rhea" id="RHEA-COMP:10208"/>
        <dbReference type="ChEBI" id="CHEBI:15377"/>
        <dbReference type="ChEBI" id="CHEBI:28938"/>
        <dbReference type="ChEBI" id="CHEBI:29973"/>
        <dbReference type="ChEBI" id="CHEBI:30011"/>
        <dbReference type="EC" id="3.5.1.44"/>
    </reaction>
</comment>
<dbReference type="Pfam" id="PF03975">
    <property type="entry name" value="CheD"/>
    <property type="match status" value="1"/>
</dbReference>
<accession>A0A517TTC8</accession>
<dbReference type="SUPFAM" id="SSF64438">
    <property type="entry name" value="CNF1/YfiH-like putative cysteine hydrolases"/>
    <property type="match status" value="1"/>
</dbReference>
<dbReference type="GO" id="GO:0050568">
    <property type="term" value="F:protein-glutamine glutaminase activity"/>
    <property type="evidence" value="ECO:0007669"/>
    <property type="project" value="UniProtKB-UniRule"/>
</dbReference>
<dbReference type="CDD" id="cd16352">
    <property type="entry name" value="CheD"/>
    <property type="match status" value="1"/>
</dbReference>
<keyword evidence="1 3" id="KW-0145">Chemotaxis</keyword>
<dbReference type="Proteomes" id="UP000317909">
    <property type="component" value="Chromosome"/>
</dbReference>
<dbReference type="OrthoDB" id="9807202at2"/>
<dbReference type="EC" id="3.5.1.44" evidence="3"/>
<organism evidence="4 5">
    <name type="scientific">Lacipirellula limnantheis</name>
    <dbReference type="NCBI Taxonomy" id="2528024"/>
    <lineage>
        <taxon>Bacteria</taxon>
        <taxon>Pseudomonadati</taxon>
        <taxon>Planctomycetota</taxon>
        <taxon>Planctomycetia</taxon>
        <taxon>Pirellulales</taxon>
        <taxon>Lacipirellulaceae</taxon>
        <taxon>Lacipirellula</taxon>
    </lineage>
</organism>
<dbReference type="EMBL" id="CP036339">
    <property type="protein sequence ID" value="QDT71638.1"/>
    <property type="molecule type" value="Genomic_DNA"/>
</dbReference>
<evidence type="ECO:0000313" key="5">
    <source>
        <dbReference type="Proteomes" id="UP000317909"/>
    </source>
</evidence>
<dbReference type="Gene3D" id="3.30.1330.200">
    <property type="match status" value="1"/>
</dbReference>
<dbReference type="InterPro" id="IPR011324">
    <property type="entry name" value="Cytotoxic_necrot_fac-like_cat"/>
</dbReference>
<evidence type="ECO:0000313" key="4">
    <source>
        <dbReference type="EMBL" id="QDT71638.1"/>
    </source>
</evidence>
<proteinExistence type="inferred from homology"/>
<sequence length="162" mass="16957">MTATLTTRRPETTVGMGQIAVLTGDERASAVLGSCVGVAIYDETKKLGALAHVVLPTSAGRPGTPGKFVDTAITWMLNELRSRGADPRKLRCKLTGGATMFAANGPFQIGQQNIDATRQALAAANVRIVAEHLGGAKGRRITFECDAFTIVVESAGETSVTL</sequence>
<gene>
    <name evidence="3 4" type="primary">cheD</name>
    <name evidence="4" type="ORF">I41_07980</name>
</gene>
<dbReference type="InterPro" id="IPR038592">
    <property type="entry name" value="CheD-like_sf"/>
</dbReference>
<dbReference type="InterPro" id="IPR005659">
    <property type="entry name" value="Chemorcpt_Glu_NH3ase_CheD"/>
</dbReference>
<evidence type="ECO:0000256" key="1">
    <source>
        <dbReference type="ARBA" id="ARBA00022500"/>
    </source>
</evidence>
<dbReference type="HAMAP" id="MF_01440">
    <property type="entry name" value="CheD"/>
    <property type="match status" value="1"/>
</dbReference>
<dbReference type="KEGG" id="llh:I41_07980"/>
<keyword evidence="2 3" id="KW-0378">Hydrolase</keyword>
<name>A0A517TTC8_9BACT</name>
<protein>
    <recommendedName>
        <fullName evidence="3">Probable chemoreceptor glutamine deamidase CheD</fullName>
        <ecNumber evidence="3">3.5.1.44</ecNumber>
    </recommendedName>
</protein>
<comment type="function">
    <text evidence="3">Probably deamidates glutamine residues to glutamate on methyl-accepting chemotaxis receptors (MCPs), playing an important role in chemotaxis.</text>
</comment>
<evidence type="ECO:0000256" key="2">
    <source>
        <dbReference type="ARBA" id="ARBA00022801"/>
    </source>
</evidence>
<dbReference type="PANTHER" id="PTHR35147">
    <property type="entry name" value="CHEMORECEPTOR GLUTAMINE DEAMIDASE CHED-RELATED"/>
    <property type="match status" value="1"/>
</dbReference>
<comment type="similarity">
    <text evidence="3">Belongs to the CheD family.</text>
</comment>
<keyword evidence="5" id="KW-1185">Reference proteome</keyword>
<reference evidence="4 5" key="1">
    <citation type="submission" date="2019-02" db="EMBL/GenBank/DDBJ databases">
        <title>Deep-cultivation of Planctomycetes and their phenomic and genomic characterization uncovers novel biology.</title>
        <authorList>
            <person name="Wiegand S."/>
            <person name="Jogler M."/>
            <person name="Boedeker C."/>
            <person name="Pinto D."/>
            <person name="Vollmers J."/>
            <person name="Rivas-Marin E."/>
            <person name="Kohn T."/>
            <person name="Peeters S.H."/>
            <person name="Heuer A."/>
            <person name="Rast P."/>
            <person name="Oberbeckmann S."/>
            <person name="Bunk B."/>
            <person name="Jeske O."/>
            <person name="Meyerdierks A."/>
            <person name="Storesund J.E."/>
            <person name="Kallscheuer N."/>
            <person name="Luecker S."/>
            <person name="Lage O.M."/>
            <person name="Pohl T."/>
            <person name="Merkel B.J."/>
            <person name="Hornburger P."/>
            <person name="Mueller R.-W."/>
            <person name="Bruemmer F."/>
            <person name="Labrenz M."/>
            <person name="Spormann A.M."/>
            <person name="Op den Camp H."/>
            <person name="Overmann J."/>
            <person name="Amann R."/>
            <person name="Jetten M.S.M."/>
            <person name="Mascher T."/>
            <person name="Medema M.H."/>
            <person name="Devos D.P."/>
            <person name="Kaster A.-K."/>
            <person name="Ovreas L."/>
            <person name="Rohde M."/>
            <person name="Galperin M.Y."/>
            <person name="Jogler C."/>
        </authorList>
    </citation>
    <scope>NUCLEOTIDE SEQUENCE [LARGE SCALE GENOMIC DNA]</scope>
    <source>
        <strain evidence="4 5">I41</strain>
    </source>
</reference>
<dbReference type="GO" id="GO:0006935">
    <property type="term" value="P:chemotaxis"/>
    <property type="evidence" value="ECO:0007669"/>
    <property type="project" value="UniProtKB-UniRule"/>
</dbReference>